<dbReference type="EMBL" id="CP063845">
    <property type="protein sequence ID" value="UFP96758.1"/>
    <property type="molecule type" value="Genomic_DNA"/>
</dbReference>
<dbReference type="Pfam" id="PF07676">
    <property type="entry name" value="PD40"/>
    <property type="match status" value="1"/>
</dbReference>
<dbReference type="Pfam" id="PF00326">
    <property type="entry name" value="Peptidase_S9"/>
    <property type="match status" value="1"/>
</dbReference>
<dbReference type="Proteomes" id="UP001054846">
    <property type="component" value="Chromosome"/>
</dbReference>
<dbReference type="SUPFAM" id="SSF82171">
    <property type="entry name" value="DPP6 N-terminal domain-like"/>
    <property type="match status" value="1"/>
</dbReference>
<proteinExistence type="predicted"/>
<evidence type="ECO:0000259" key="4">
    <source>
        <dbReference type="Pfam" id="PF00326"/>
    </source>
</evidence>
<keyword evidence="3" id="KW-0732">Signal</keyword>
<protein>
    <submittedName>
        <fullName evidence="5">S9 family peptidase</fullName>
    </submittedName>
</protein>
<evidence type="ECO:0000256" key="2">
    <source>
        <dbReference type="ARBA" id="ARBA00022825"/>
    </source>
</evidence>
<dbReference type="InterPro" id="IPR011042">
    <property type="entry name" value="6-blade_b-propeller_TolB-like"/>
</dbReference>
<dbReference type="InterPro" id="IPR029058">
    <property type="entry name" value="AB_hydrolase_fold"/>
</dbReference>
<feature type="domain" description="Peptidase S9 prolyl oligopeptidase catalytic" evidence="4">
    <location>
        <begin position="441"/>
        <end position="646"/>
    </location>
</feature>
<accession>A0ABY3PSP8</accession>
<keyword evidence="6" id="KW-1185">Reference proteome</keyword>
<dbReference type="PANTHER" id="PTHR42776:SF27">
    <property type="entry name" value="DIPEPTIDYL PEPTIDASE FAMILY MEMBER 6"/>
    <property type="match status" value="1"/>
</dbReference>
<evidence type="ECO:0000256" key="1">
    <source>
        <dbReference type="ARBA" id="ARBA00022801"/>
    </source>
</evidence>
<dbReference type="InterPro" id="IPR011659">
    <property type="entry name" value="WD40"/>
</dbReference>
<name>A0ABY3PSP8_9CYAN</name>
<keyword evidence="2" id="KW-0720">Serine protease</keyword>
<evidence type="ECO:0000313" key="6">
    <source>
        <dbReference type="Proteomes" id="UP001054846"/>
    </source>
</evidence>
<dbReference type="Gene3D" id="3.40.50.1820">
    <property type="entry name" value="alpha/beta hydrolase"/>
    <property type="match status" value="1"/>
</dbReference>
<organism evidence="5 6">
    <name type="scientific">Gloeobacter morelensis MG652769</name>
    <dbReference type="NCBI Taxonomy" id="2781736"/>
    <lineage>
        <taxon>Bacteria</taxon>
        <taxon>Bacillati</taxon>
        <taxon>Cyanobacteriota</taxon>
        <taxon>Cyanophyceae</taxon>
        <taxon>Gloeobacterales</taxon>
        <taxon>Gloeobacteraceae</taxon>
        <taxon>Gloeobacter</taxon>
        <taxon>Gloeobacter morelensis</taxon>
    </lineage>
</organism>
<dbReference type="PRINTS" id="PR00862">
    <property type="entry name" value="PROLIGOPTASE"/>
</dbReference>
<gene>
    <name evidence="5" type="ORF">ISF26_11340</name>
</gene>
<evidence type="ECO:0000256" key="3">
    <source>
        <dbReference type="SAM" id="SignalP"/>
    </source>
</evidence>
<keyword evidence="1" id="KW-0378">Hydrolase</keyword>
<dbReference type="RefSeq" id="WP_230844093.1">
    <property type="nucleotide sequence ID" value="NZ_CP063845.1"/>
</dbReference>
<sequence>MKTRLGSLLLVLIAVLAPAPMAKADIAPNENLVVDGIPSISASLADSLARYTEFRTATLAGWHPSRREMLILTRFGDTNQAHSVKMPGGDRSQRTFYPDRIQGASYPPRPTGEFFVFAKDTGGNEFSQLYRYDLADGTVTLLTDGKSRNTGATWSQSGRQIAYTSTRRNGKDTDIYLVDPLRPLSDRKLAELTGGGWGVIDWSPDDQKLLVAEYVSINESYLWLLDAATGQKTLITPKGRAEKIAYGRAQFAANGRGIYLTSDRDSEFQRLQYLDLATAKPQVLSGGIPWDIESFELSPDGRLLAFVANEDGIAKLHLLDTATGRERPVPKLPVGLIGTLEWRPGSRELGMTLTAARSPADVFSWNVATGKVDRWTTSETGGLNTATLAEPALVRWKSFDGRSIPGFLYRPPTRFSGKRPLIINIHGGPEAQFRPGFLGRNNYFLDELGAAMIFPNVRGSSGYGKTFLQLDNGFKREDSVKDIGALLDWIATQPDLDPARVMVTGGSYGGYMTLATTTHYNDRIRCALDVVGISNFVTFLEKTESYRRDLRRAEYGDERDPKMREFLLAISPANNAAKITKPLFVVQGQNDPRVPLNESEQMVATVKRGGSPVWYLMAKDEGHGFAKKKNADFQFYATVTFVQNYLLD</sequence>
<dbReference type="SUPFAM" id="SSF53474">
    <property type="entry name" value="alpha/beta-Hydrolases"/>
    <property type="match status" value="1"/>
</dbReference>
<keyword evidence="2" id="KW-0645">Protease</keyword>
<feature type="chain" id="PRO_5047193423" evidence="3">
    <location>
        <begin position="25"/>
        <end position="648"/>
    </location>
</feature>
<evidence type="ECO:0000313" key="5">
    <source>
        <dbReference type="EMBL" id="UFP96758.1"/>
    </source>
</evidence>
<dbReference type="PANTHER" id="PTHR42776">
    <property type="entry name" value="SERINE PEPTIDASE S9 FAMILY MEMBER"/>
    <property type="match status" value="1"/>
</dbReference>
<dbReference type="InterPro" id="IPR001375">
    <property type="entry name" value="Peptidase_S9_cat"/>
</dbReference>
<feature type="signal peptide" evidence="3">
    <location>
        <begin position="1"/>
        <end position="24"/>
    </location>
</feature>
<dbReference type="InterPro" id="IPR002470">
    <property type="entry name" value="Peptidase_S9A"/>
</dbReference>
<dbReference type="Gene3D" id="2.120.10.30">
    <property type="entry name" value="TolB, C-terminal domain"/>
    <property type="match status" value="1"/>
</dbReference>
<reference evidence="5 6" key="1">
    <citation type="journal article" date="2021" name="Genome Biol. Evol.">
        <title>Complete Genome Sequencing of a Novel Gloeobacter Species from a Waterfall Cave in Mexico.</title>
        <authorList>
            <person name="Saw J.H."/>
            <person name="Cardona T."/>
            <person name="Montejano G."/>
        </authorList>
    </citation>
    <scope>NUCLEOTIDE SEQUENCE [LARGE SCALE GENOMIC DNA]</scope>
    <source>
        <strain evidence="5">MG652769</strain>
    </source>
</reference>